<dbReference type="SUPFAM" id="SSF53254">
    <property type="entry name" value="Phosphoglycerate mutase-like"/>
    <property type="match status" value="1"/>
</dbReference>
<keyword evidence="8" id="KW-0472">Membrane</keyword>
<evidence type="ECO:0000313" key="17">
    <source>
        <dbReference type="Proteomes" id="UP000231586"/>
    </source>
</evidence>
<dbReference type="InterPro" id="IPR029033">
    <property type="entry name" value="His_PPase_superfam"/>
</dbReference>
<evidence type="ECO:0000256" key="13">
    <source>
        <dbReference type="ARBA" id="ARBA00043832"/>
    </source>
</evidence>
<dbReference type="PANTHER" id="PTHR20963:SF8">
    <property type="entry name" value="MULTIPLE INOSITOL POLYPHOSPHATE PHOSPHATASE 1"/>
    <property type="match status" value="1"/>
</dbReference>
<keyword evidence="17" id="KW-1185">Reference proteome</keyword>
<dbReference type="CDD" id="cd07061">
    <property type="entry name" value="HP_HAP_like"/>
    <property type="match status" value="1"/>
</dbReference>
<dbReference type="PANTHER" id="PTHR20963">
    <property type="entry name" value="MULTIPLE INOSITOL POLYPHOSPHATE PHOSPHATASE-RELATED"/>
    <property type="match status" value="1"/>
</dbReference>
<evidence type="ECO:0000256" key="2">
    <source>
        <dbReference type="ARBA" id="ARBA00008422"/>
    </source>
</evidence>
<evidence type="ECO:0000256" key="11">
    <source>
        <dbReference type="ARBA" id="ARBA00043671"/>
    </source>
</evidence>
<dbReference type="AlphaFoldDB" id="A0A2M8WUH5"/>
<keyword evidence="7" id="KW-0378">Hydrolase</keyword>
<dbReference type="RefSeq" id="WP_100349148.1">
    <property type="nucleotide sequence ID" value="NZ_PGTZ01000006.1"/>
</dbReference>
<keyword evidence="6 15" id="KW-0732">Signal</keyword>
<evidence type="ECO:0000256" key="5">
    <source>
        <dbReference type="ARBA" id="ARBA00018097"/>
    </source>
</evidence>
<protein>
    <recommendedName>
        <fullName evidence="5">Multiple inositol polyphosphate phosphatase 1</fullName>
        <ecNumber evidence="4">3.1.3.62</ecNumber>
        <ecNumber evidence="3">3.1.3.80</ecNumber>
    </recommendedName>
    <alternativeName>
        <fullName evidence="9">2,3-bisphosphoglycerate 3-phosphatase</fullName>
    </alternativeName>
</protein>
<evidence type="ECO:0000256" key="3">
    <source>
        <dbReference type="ARBA" id="ARBA00012976"/>
    </source>
</evidence>
<name>A0A2M8WUH5_9MICO</name>
<evidence type="ECO:0000256" key="14">
    <source>
        <dbReference type="SAM" id="MobiDB-lite"/>
    </source>
</evidence>
<evidence type="ECO:0000256" key="4">
    <source>
        <dbReference type="ARBA" id="ARBA00013040"/>
    </source>
</evidence>
<evidence type="ECO:0000313" key="16">
    <source>
        <dbReference type="EMBL" id="PJI94573.1"/>
    </source>
</evidence>
<evidence type="ECO:0000256" key="7">
    <source>
        <dbReference type="ARBA" id="ARBA00022801"/>
    </source>
</evidence>
<reference evidence="16 17" key="1">
    <citation type="submission" date="2017-11" db="EMBL/GenBank/DDBJ databases">
        <title>Genomic Encyclopedia of Archaeal and Bacterial Type Strains, Phase II (KMG-II): From Individual Species to Whole Genera.</title>
        <authorList>
            <person name="Goeker M."/>
        </authorList>
    </citation>
    <scope>NUCLEOTIDE SEQUENCE [LARGE SCALE GENOMIC DNA]</scope>
    <source>
        <strain evidence="16 17">DSM 22413</strain>
    </source>
</reference>
<dbReference type="EC" id="3.1.3.62" evidence="4"/>
<dbReference type="EC" id="3.1.3.80" evidence="3"/>
<dbReference type="Gene3D" id="3.40.50.1240">
    <property type="entry name" value="Phosphoglycerate mutase-like"/>
    <property type="match status" value="1"/>
</dbReference>
<evidence type="ECO:0000256" key="10">
    <source>
        <dbReference type="ARBA" id="ARBA00043668"/>
    </source>
</evidence>
<gene>
    <name evidence="16" type="ORF">CLV34_0417</name>
</gene>
<dbReference type="GO" id="GO:0003993">
    <property type="term" value="F:acid phosphatase activity"/>
    <property type="evidence" value="ECO:0007669"/>
    <property type="project" value="TreeGrafter"/>
</dbReference>
<comment type="catalytic activity">
    <reaction evidence="10">
        <text>1D-myo-inositol 1,2,5,6-tetrakisphosphate + H2O = 1D-myo-inositol 1,2,6-trisphosphate + phosphate</text>
        <dbReference type="Rhea" id="RHEA:77119"/>
        <dbReference type="ChEBI" id="CHEBI:15377"/>
        <dbReference type="ChEBI" id="CHEBI:43474"/>
        <dbReference type="ChEBI" id="CHEBI:195535"/>
        <dbReference type="ChEBI" id="CHEBI:195537"/>
        <dbReference type="EC" id="3.1.3.62"/>
    </reaction>
    <physiologicalReaction direction="left-to-right" evidence="10">
        <dbReference type="Rhea" id="RHEA:77120"/>
    </physiologicalReaction>
</comment>
<comment type="catalytic activity">
    <reaction evidence="13">
        <text>(2R)-2,3-bisphosphoglycerate + H2O = (2R)-2-phosphoglycerate + phosphate</text>
        <dbReference type="Rhea" id="RHEA:27381"/>
        <dbReference type="ChEBI" id="CHEBI:15377"/>
        <dbReference type="ChEBI" id="CHEBI:43474"/>
        <dbReference type="ChEBI" id="CHEBI:58248"/>
        <dbReference type="ChEBI" id="CHEBI:58289"/>
        <dbReference type="EC" id="3.1.3.80"/>
    </reaction>
    <physiologicalReaction direction="left-to-right" evidence="13">
        <dbReference type="Rhea" id="RHEA:27382"/>
    </physiologicalReaction>
</comment>
<evidence type="ECO:0000256" key="8">
    <source>
        <dbReference type="ARBA" id="ARBA00023136"/>
    </source>
</evidence>
<evidence type="ECO:0000256" key="6">
    <source>
        <dbReference type="ARBA" id="ARBA00022729"/>
    </source>
</evidence>
<evidence type="ECO:0000256" key="15">
    <source>
        <dbReference type="SAM" id="SignalP"/>
    </source>
</evidence>
<comment type="similarity">
    <text evidence="2">Belongs to the histidine acid phosphatase family. MINPP1 subfamily.</text>
</comment>
<feature type="region of interest" description="Disordered" evidence="14">
    <location>
        <begin position="157"/>
        <end position="176"/>
    </location>
</feature>
<comment type="subcellular location">
    <subcellularLocation>
        <location evidence="1">Membrane</location>
    </subcellularLocation>
</comment>
<sequence length="467" mass="49186">MPVRPLLAGTALLVSAVLVVPLAASAQAGAPALPPVSLADAFTTKTPYAPQQDPRRYSKAPAGYRPVLTQIVTRHGSRALSDSDDGDALLALWDEASAAGGLTARGQGLAAQVRGVLDDSATIGYGQLSSRGADELAGIARRTAQRLPSLFSSAVGGAAGTTSAAPRIDVSTSSQRRTQDSAAAYVAGLEQTVPGIAPLVGASRVDNAHLYFHKTDVAYNAYLDGDARLADAVAAPVDTGVTHAVAGAALERSFTRAFVDRLAAGDVSAFDDEVAAAQALYAVDQAAHDLPAGSGWDLDPYLTRPQAAWFGYLDDVTSFYESGPGFRGDDVTYGMADVLLDDMFATLEAKRDGTSDLVEQARFTHAEEIMPLAALLGLPGSTVQQAVGREMTYLDNPFRGARVAPMAANVQWDLYAHGSSYLVRMFYDEKETPFKASCRPVAPGSTFYDLDELERCYGWSSARGHAD</sequence>
<comment type="catalytic activity">
    <reaction evidence="11">
        <text>1D-myo-inositol 1,2,4,5,6-pentakisphosphate + H2O = 1D-myo-inositol 1,2,5,6-tetrakisphosphate + phosphate</text>
        <dbReference type="Rhea" id="RHEA:77115"/>
        <dbReference type="ChEBI" id="CHEBI:15377"/>
        <dbReference type="ChEBI" id="CHEBI:43474"/>
        <dbReference type="ChEBI" id="CHEBI:57798"/>
        <dbReference type="ChEBI" id="CHEBI:195535"/>
        <dbReference type="EC" id="3.1.3.62"/>
    </reaction>
    <physiologicalReaction direction="left-to-right" evidence="11">
        <dbReference type="Rhea" id="RHEA:77116"/>
    </physiologicalReaction>
</comment>
<dbReference type="InterPro" id="IPR000560">
    <property type="entry name" value="His_Pase_clade-2"/>
</dbReference>
<accession>A0A2M8WUH5</accession>
<feature type="signal peptide" evidence="15">
    <location>
        <begin position="1"/>
        <end position="26"/>
    </location>
</feature>
<dbReference type="Pfam" id="PF00328">
    <property type="entry name" value="His_Phos_2"/>
    <property type="match status" value="1"/>
</dbReference>
<dbReference type="GO" id="GO:0052745">
    <property type="term" value="F:inositol phosphate phosphatase activity"/>
    <property type="evidence" value="ECO:0007669"/>
    <property type="project" value="TreeGrafter"/>
</dbReference>
<proteinExistence type="inferred from homology"/>
<feature type="chain" id="PRO_5014825175" description="Multiple inositol polyphosphate phosphatase 1" evidence="15">
    <location>
        <begin position="27"/>
        <end position="467"/>
    </location>
</feature>
<dbReference type="EMBL" id="PGTZ01000006">
    <property type="protein sequence ID" value="PJI94573.1"/>
    <property type="molecule type" value="Genomic_DNA"/>
</dbReference>
<evidence type="ECO:0000256" key="12">
    <source>
        <dbReference type="ARBA" id="ARBA00043691"/>
    </source>
</evidence>
<comment type="caution">
    <text evidence="16">The sequence shown here is derived from an EMBL/GenBank/DDBJ whole genome shotgun (WGS) entry which is preliminary data.</text>
</comment>
<dbReference type="GO" id="GO:0034417">
    <property type="term" value="F:bisphosphoglycerate 3-phosphatase activity"/>
    <property type="evidence" value="ECO:0007669"/>
    <property type="project" value="UniProtKB-EC"/>
</dbReference>
<organism evidence="16 17">
    <name type="scientific">Luteimicrobium subarcticum</name>
    <dbReference type="NCBI Taxonomy" id="620910"/>
    <lineage>
        <taxon>Bacteria</taxon>
        <taxon>Bacillati</taxon>
        <taxon>Actinomycetota</taxon>
        <taxon>Actinomycetes</taxon>
        <taxon>Micrococcales</taxon>
        <taxon>Luteimicrobium</taxon>
    </lineage>
</organism>
<comment type="catalytic activity">
    <reaction evidence="12">
        <text>1D-myo-inositol hexakisphosphate + H2O = 1D-myo-inositol 1,2,4,5,6-pentakisphosphate + phosphate</text>
        <dbReference type="Rhea" id="RHEA:16989"/>
        <dbReference type="ChEBI" id="CHEBI:15377"/>
        <dbReference type="ChEBI" id="CHEBI:43474"/>
        <dbReference type="ChEBI" id="CHEBI:57798"/>
        <dbReference type="ChEBI" id="CHEBI:58130"/>
        <dbReference type="EC" id="3.1.3.62"/>
    </reaction>
    <physiologicalReaction direction="left-to-right" evidence="12">
        <dbReference type="Rhea" id="RHEA:16990"/>
    </physiologicalReaction>
</comment>
<evidence type="ECO:0000256" key="1">
    <source>
        <dbReference type="ARBA" id="ARBA00004370"/>
    </source>
</evidence>
<dbReference type="Proteomes" id="UP000231586">
    <property type="component" value="Unassembled WGS sequence"/>
</dbReference>
<dbReference type="GO" id="GO:0016020">
    <property type="term" value="C:membrane"/>
    <property type="evidence" value="ECO:0007669"/>
    <property type="project" value="UniProtKB-SubCell"/>
</dbReference>
<evidence type="ECO:0000256" key="9">
    <source>
        <dbReference type="ARBA" id="ARBA00031642"/>
    </source>
</evidence>
<dbReference type="OrthoDB" id="9770871at2"/>